<dbReference type="Proteomes" id="UP000186102">
    <property type="component" value="Unassembled WGS sequence"/>
</dbReference>
<evidence type="ECO:0000256" key="2">
    <source>
        <dbReference type="ARBA" id="ARBA00022679"/>
    </source>
</evidence>
<dbReference type="RefSeq" id="WP_075365425.1">
    <property type="nucleotide sequence ID" value="NZ_MLBF01000021.1"/>
</dbReference>
<gene>
    <name evidence="7" type="ORF">DSOL_2871</name>
</gene>
<dbReference type="PANTHER" id="PTHR43095">
    <property type="entry name" value="SUGAR KINASE"/>
    <property type="match status" value="1"/>
</dbReference>
<name>A0A1Q8QUG5_9FIRM</name>
<comment type="similarity">
    <text evidence="1 4">Belongs to the FGGY kinase family.</text>
</comment>
<dbReference type="STRING" id="1888891.DSOL_2871"/>
<dbReference type="Gene3D" id="3.30.420.40">
    <property type="match status" value="2"/>
</dbReference>
<keyword evidence="2 4" id="KW-0808">Transferase</keyword>
<dbReference type="GO" id="GO:0016301">
    <property type="term" value="F:kinase activity"/>
    <property type="evidence" value="ECO:0007669"/>
    <property type="project" value="UniProtKB-KW"/>
</dbReference>
<proteinExistence type="inferred from homology"/>
<accession>A0A1Q8QUG5</accession>
<keyword evidence="8" id="KW-1185">Reference proteome</keyword>
<comment type="caution">
    <text evidence="7">The sequence shown here is derived from an EMBL/GenBank/DDBJ whole genome shotgun (WGS) entry which is preliminary data.</text>
</comment>
<dbReference type="InterPro" id="IPR018485">
    <property type="entry name" value="FGGY_C"/>
</dbReference>
<dbReference type="Pfam" id="PF02782">
    <property type="entry name" value="FGGY_C"/>
    <property type="match status" value="1"/>
</dbReference>
<dbReference type="InterPro" id="IPR050406">
    <property type="entry name" value="FGGY_Carb_Kinase"/>
</dbReference>
<evidence type="ECO:0000313" key="7">
    <source>
        <dbReference type="EMBL" id="OLN30984.1"/>
    </source>
</evidence>
<evidence type="ECO:0000313" key="8">
    <source>
        <dbReference type="Proteomes" id="UP000186102"/>
    </source>
</evidence>
<dbReference type="Pfam" id="PF00370">
    <property type="entry name" value="FGGY_N"/>
    <property type="match status" value="1"/>
</dbReference>
<dbReference type="PANTHER" id="PTHR43095:SF2">
    <property type="entry name" value="GLUCONOKINASE"/>
    <property type="match status" value="1"/>
</dbReference>
<dbReference type="PROSITE" id="PS00445">
    <property type="entry name" value="FGGY_KINASES_2"/>
    <property type="match status" value="1"/>
</dbReference>
<dbReference type="PIRSF" id="PIRSF000538">
    <property type="entry name" value="GlpK"/>
    <property type="match status" value="1"/>
</dbReference>
<dbReference type="InterPro" id="IPR018483">
    <property type="entry name" value="Carb_kinase_FGGY_CS"/>
</dbReference>
<dbReference type="AlphaFoldDB" id="A0A1Q8QUG5"/>
<dbReference type="SUPFAM" id="SSF53067">
    <property type="entry name" value="Actin-like ATPase domain"/>
    <property type="match status" value="2"/>
</dbReference>
<evidence type="ECO:0000259" key="6">
    <source>
        <dbReference type="Pfam" id="PF02782"/>
    </source>
</evidence>
<keyword evidence="3 4" id="KW-0418">Kinase</keyword>
<organism evidence="7 8">
    <name type="scientific">Desulfosporosinus metallidurans</name>
    <dbReference type="NCBI Taxonomy" id="1888891"/>
    <lineage>
        <taxon>Bacteria</taxon>
        <taxon>Bacillati</taxon>
        <taxon>Bacillota</taxon>
        <taxon>Clostridia</taxon>
        <taxon>Eubacteriales</taxon>
        <taxon>Desulfitobacteriaceae</taxon>
        <taxon>Desulfosporosinus</taxon>
    </lineage>
</organism>
<dbReference type="GO" id="GO:0005975">
    <property type="term" value="P:carbohydrate metabolic process"/>
    <property type="evidence" value="ECO:0007669"/>
    <property type="project" value="InterPro"/>
</dbReference>
<dbReference type="InterPro" id="IPR000577">
    <property type="entry name" value="Carb_kinase_FGGY"/>
</dbReference>
<dbReference type="CDD" id="cd07770">
    <property type="entry name" value="ASKHA_NBD_FGGY_GntK"/>
    <property type="match status" value="1"/>
</dbReference>
<dbReference type="InterPro" id="IPR018484">
    <property type="entry name" value="FGGY_N"/>
</dbReference>
<dbReference type="EMBL" id="MLBF01000021">
    <property type="protein sequence ID" value="OLN30984.1"/>
    <property type="molecule type" value="Genomic_DNA"/>
</dbReference>
<feature type="domain" description="Carbohydrate kinase FGGY C-terminal" evidence="6">
    <location>
        <begin position="263"/>
        <end position="446"/>
    </location>
</feature>
<feature type="domain" description="Carbohydrate kinase FGGY N-terminal" evidence="5">
    <location>
        <begin position="10"/>
        <end position="252"/>
    </location>
</feature>
<dbReference type="InterPro" id="IPR043129">
    <property type="entry name" value="ATPase_NBD"/>
</dbReference>
<dbReference type="OrthoDB" id="9805576at2"/>
<protein>
    <submittedName>
        <fullName evidence="7">Gluconokinase</fullName>
    </submittedName>
</protein>
<sequence>MNSLTLSEATLGVDIGTTGCRCVAYSDQAEVVTNAERLYPTSSPKPGWAEQDPDFVLAQVEECIRDAVQSVQMANYRVTLISFSAVNHGIIPLSRGEPLRPCIIWADNRSTSITEQWRLEGRQKEFYSRTCCPIHPMYLPGKLVWLAKEEPEAFQRAERFLSLKELLFYRWFGRFVIDASIASSTGLFNVHTFDWDEEILGLTGIKREQLSEVVSTTEVFEGIKREASERLGLSADVRVVIGAGDGVLSSLGAGALSSGEVTVMIGTSGAARITVSEPRLDSQGRTWCYYLAPGAWVVGGAINNAGLTLQWVREKWLNGVSFEEIEGLAAQISPGSEGLMLLPFLTGERSPNWDPSIRAALIGLDLAHGPGHFARAAMEGVAYRLKSVFEPIVELAGEVQSVRIGGGFVVSSTWVQIVADVLNTPLQILGEPQGSAFGAVVLAWLAIGKIKTLNECTSLSQINRVVYPNPQQAKFYGNQYSHYRQLYDRLYRGAGSFSTR</sequence>
<dbReference type="GO" id="GO:0016773">
    <property type="term" value="F:phosphotransferase activity, alcohol group as acceptor"/>
    <property type="evidence" value="ECO:0007669"/>
    <property type="project" value="InterPro"/>
</dbReference>
<reference evidence="7 8" key="1">
    <citation type="submission" date="2016-09" db="EMBL/GenBank/DDBJ databases">
        <title>Complete genome of Desulfosporosinus sp. OL.</title>
        <authorList>
            <person name="Mardanov A."/>
            <person name="Beletsky A."/>
            <person name="Panova A."/>
            <person name="Karnachuk O."/>
            <person name="Ravin N."/>
        </authorList>
    </citation>
    <scope>NUCLEOTIDE SEQUENCE [LARGE SCALE GENOMIC DNA]</scope>
    <source>
        <strain evidence="7 8">OL</strain>
    </source>
</reference>
<evidence type="ECO:0000256" key="4">
    <source>
        <dbReference type="RuleBase" id="RU003733"/>
    </source>
</evidence>
<evidence type="ECO:0000256" key="1">
    <source>
        <dbReference type="ARBA" id="ARBA00009156"/>
    </source>
</evidence>
<evidence type="ECO:0000259" key="5">
    <source>
        <dbReference type="Pfam" id="PF00370"/>
    </source>
</evidence>
<evidence type="ECO:0000256" key="3">
    <source>
        <dbReference type="ARBA" id="ARBA00022777"/>
    </source>
</evidence>